<dbReference type="PhylomeDB" id="A0A068UDA3"/>
<dbReference type="STRING" id="49390.A0A068UDA3"/>
<comment type="similarity">
    <text evidence="1 2">Belongs to the glycosyl hydrolase 1 family.</text>
</comment>
<dbReference type="Gene3D" id="3.20.20.80">
    <property type="entry name" value="Glycosidases"/>
    <property type="match status" value="1"/>
</dbReference>
<dbReference type="SUPFAM" id="SSF51445">
    <property type="entry name" value="(Trans)glycosidases"/>
    <property type="match status" value="1"/>
</dbReference>
<dbReference type="AlphaFoldDB" id="A0A068UDA3"/>
<dbReference type="Pfam" id="PF00232">
    <property type="entry name" value="Glyco_hydro_1"/>
    <property type="match status" value="1"/>
</dbReference>
<dbReference type="PANTHER" id="PTHR10353">
    <property type="entry name" value="GLYCOSYL HYDROLASE"/>
    <property type="match status" value="1"/>
</dbReference>
<dbReference type="EMBL" id="HG739104">
    <property type="protein sequence ID" value="CDP06222.1"/>
    <property type="molecule type" value="Genomic_DNA"/>
</dbReference>
<dbReference type="GO" id="GO:0008422">
    <property type="term" value="F:beta-glucosidase activity"/>
    <property type="evidence" value="ECO:0007669"/>
    <property type="project" value="TreeGrafter"/>
</dbReference>
<dbReference type="PANTHER" id="PTHR10353:SF154">
    <property type="entry name" value="BETA-GLUCOSIDASE 9-RELATED"/>
    <property type="match status" value="1"/>
</dbReference>
<keyword evidence="4" id="KW-1185">Reference proteome</keyword>
<dbReference type="InParanoid" id="A0A068UDA3"/>
<dbReference type="InterPro" id="IPR001360">
    <property type="entry name" value="Glyco_hydro_1"/>
</dbReference>
<name>A0A068UDA3_COFCA</name>
<evidence type="ECO:0000256" key="2">
    <source>
        <dbReference type="RuleBase" id="RU003690"/>
    </source>
</evidence>
<dbReference type="GO" id="GO:0005975">
    <property type="term" value="P:carbohydrate metabolic process"/>
    <property type="evidence" value="ECO:0007669"/>
    <property type="project" value="InterPro"/>
</dbReference>
<evidence type="ECO:0000313" key="4">
    <source>
        <dbReference type="Proteomes" id="UP000295252"/>
    </source>
</evidence>
<evidence type="ECO:0000256" key="1">
    <source>
        <dbReference type="ARBA" id="ARBA00010838"/>
    </source>
</evidence>
<dbReference type="InterPro" id="IPR017853">
    <property type="entry name" value="GH"/>
</dbReference>
<gene>
    <name evidence="3" type="ORF">GSCOC_T00022917001</name>
</gene>
<proteinExistence type="inferred from homology"/>
<dbReference type="GO" id="GO:0009821">
    <property type="term" value="P:alkaloid biosynthetic process"/>
    <property type="evidence" value="ECO:0007669"/>
    <property type="project" value="UniProtKB-ARBA"/>
</dbReference>
<reference evidence="4" key="1">
    <citation type="journal article" date="2014" name="Science">
        <title>The coffee genome provides insight into the convergent evolution of caffeine biosynthesis.</title>
        <authorList>
            <person name="Denoeud F."/>
            <person name="Carretero-Paulet L."/>
            <person name="Dereeper A."/>
            <person name="Droc G."/>
            <person name="Guyot R."/>
            <person name="Pietrella M."/>
            <person name="Zheng C."/>
            <person name="Alberti A."/>
            <person name="Anthony F."/>
            <person name="Aprea G."/>
            <person name="Aury J.M."/>
            <person name="Bento P."/>
            <person name="Bernard M."/>
            <person name="Bocs S."/>
            <person name="Campa C."/>
            <person name="Cenci A."/>
            <person name="Combes M.C."/>
            <person name="Crouzillat D."/>
            <person name="Da Silva C."/>
            <person name="Daddiego L."/>
            <person name="De Bellis F."/>
            <person name="Dussert S."/>
            <person name="Garsmeur O."/>
            <person name="Gayraud T."/>
            <person name="Guignon V."/>
            <person name="Jahn K."/>
            <person name="Jamilloux V."/>
            <person name="Joet T."/>
            <person name="Labadie K."/>
            <person name="Lan T."/>
            <person name="Leclercq J."/>
            <person name="Lepelley M."/>
            <person name="Leroy T."/>
            <person name="Li L.T."/>
            <person name="Librado P."/>
            <person name="Lopez L."/>
            <person name="Munoz A."/>
            <person name="Noel B."/>
            <person name="Pallavicini A."/>
            <person name="Perrotta G."/>
            <person name="Poncet V."/>
            <person name="Pot D."/>
            <person name="Priyono X."/>
            <person name="Rigoreau M."/>
            <person name="Rouard M."/>
            <person name="Rozas J."/>
            <person name="Tranchant-Dubreuil C."/>
            <person name="VanBuren R."/>
            <person name="Zhang Q."/>
            <person name="Andrade A.C."/>
            <person name="Argout X."/>
            <person name="Bertrand B."/>
            <person name="de Kochko A."/>
            <person name="Graziosi G."/>
            <person name="Henry R.J."/>
            <person name="Jayarama X."/>
            <person name="Ming R."/>
            <person name="Nagai C."/>
            <person name="Rounsley S."/>
            <person name="Sankoff D."/>
            <person name="Giuliano G."/>
            <person name="Albert V.A."/>
            <person name="Wincker P."/>
            <person name="Lashermes P."/>
        </authorList>
    </citation>
    <scope>NUCLEOTIDE SEQUENCE [LARGE SCALE GENOMIC DNA]</scope>
    <source>
        <strain evidence="4">cv. DH200-94</strain>
    </source>
</reference>
<dbReference type="Gramene" id="CDP06222">
    <property type="protein sequence ID" value="CDP06222"/>
    <property type="gene ID" value="GSCOC_T00022917001"/>
</dbReference>
<dbReference type="Proteomes" id="UP000295252">
    <property type="component" value="Chromosome VIII"/>
</dbReference>
<sequence length="268" mass="29778">MALTNDVLPSFNAPILGPRLVENPSVHLSSLDKECQILKRNVQISPLKTARSNPSYSRSITKCIKGIVFPKPDVIEKLVNGAIIPSEIVPKPQLKRKDFPPDFKFGNSTSALISIVTFVLQTEGSGTEDGRGPSTWDIFIGTDQKAVDSCDRYKVTQNIEINEDVQKLKEIGADTYRMSISYKLTICQFADGTLIGGVNQAGMDFYNNFIDELIKNGITPFVTLVHFDLPTALQNKHNGFLDSPIVDDFKAYADLCFKTDMRGIYIHN</sequence>
<organism evidence="3 4">
    <name type="scientific">Coffea canephora</name>
    <name type="common">Robusta coffee</name>
    <dbReference type="NCBI Taxonomy" id="49390"/>
    <lineage>
        <taxon>Eukaryota</taxon>
        <taxon>Viridiplantae</taxon>
        <taxon>Streptophyta</taxon>
        <taxon>Embryophyta</taxon>
        <taxon>Tracheophyta</taxon>
        <taxon>Spermatophyta</taxon>
        <taxon>Magnoliopsida</taxon>
        <taxon>eudicotyledons</taxon>
        <taxon>Gunneridae</taxon>
        <taxon>Pentapetalae</taxon>
        <taxon>asterids</taxon>
        <taxon>lamiids</taxon>
        <taxon>Gentianales</taxon>
        <taxon>Rubiaceae</taxon>
        <taxon>Ixoroideae</taxon>
        <taxon>Gardenieae complex</taxon>
        <taxon>Bertiereae - Coffeeae clade</taxon>
        <taxon>Coffeeae</taxon>
        <taxon>Coffea</taxon>
    </lineage>
</organism>
<protein>
    <submittedName>
        <fullName evidence="3">Uncharacterized protein</fullName>
    </submittedName>
</protein>
<accession>A0A068UDA3</accession>
<evidence type="ECO:0000313" key="3">
    <source>
        <dbReference type="EMBL" id="CDP06222.1"/>
    </source>
</evidence>